<keyword evidence="3 5" id="KW-1133">Transmembrane helix</keyword>
<sequence length="469" mass="50164">MASAWRNVFRRTSPLFQCLLSALCVGLTAGIYIALSALGAGGGRPNSQHLADIAQSTLVASALFSGLGAGILLNKLGPTFCTVIGGIGYPVYVGGYWYFGENGKLAYPIAGAVILGATCTLIQSSMSYISIAYAEERHKGVYVGASLVVGYTLSCLASIIPLAIDATNPDADSVPVPVYGTFVALMGCAVIMGCFVLPPGKIKRDDGTAIATIPVMTLKEAVVGAAKCLLDWRLLLLIPSMIAAEIHLPFMGVTNAFEFNGRARALNSFIALLTSIPLNLFLGWLLDNKRWSRRARAYAGTLLVGVCIVATFVPYVVELSSWSRAKDAFNYDWTKKGYAGDVIHFLIAWNFGSMMLNLSTWYVGAMSNDPIVCANYSGLVRAMPCVGQAIIFGIDAAKIPYVGEAAATLVIYVVAVLGLLAFTYFCLEETRYFKEEHVIVPTYVLQNEGVEGIESVEVVSVTTPAQSEK</sequence>
<organism evidence="6 7">
    <name type="scientific">Niveomyces insectorum RCEF 264</name>
    <dbReference type="NCBI Taxonomy" id="1081102"/>
    <lineage>
        <taxon>Eukaryota</taxon>
        <taxon>Fungi</taxon>
        <taxon>Dikarya</taxon>
        <taxon>Ascomycota</taxon>
        <taxon>Pezizomycotina</taxon>
        <taxon>Sordariomycetes</taxon>
        <taxon>Hypocreomycetidae</taxon>
        <taxon>Hypocreales</taxon>
        <taxon>Cordycipitaceae</taxon>
        <taxon>Niveomyces</taxon>
    </lineage>
</organism>
<comment type="subcellular location">
    <subcellularLocation>
        <location evidence="1">Membrane</location>
        <topology evidence="1">Multi-pass membrane protein</topology>
    </subcellularLocation>
</comment>
<feature type="transmembrane region" description="Helical" evidence="5">
    <location>
        <begin position="234"/>
        <end position="253"/>
    </location>
</feature>
<dbReference type="SUPFAM" id="SSF103473">
    <property type="entry name" value="MFS general substrate transporter"/>
    <property type="match status" value="2"/>
</dbReference>
<evidence type="ECO:0000256" key="2">
    <source>
        <dbReference type="ARBA" id="ARBA00022692"/>
    </source>
</evidence>
<evidence type="ECO:0000313" key="6">
    <source>
        <dbReference type="EMBL" id="OAA59178.1"/>
    </source>
</evidence>
<proteinExistence type="predicted"/>
<evidence type="ECO:0000256" key="1">
    <source>
        <dbReference type="ARBA" id="ARBA00004141"/>
    </source>
</evidence>
<feature type="transmembrane region" description="Helical" evidence="5">
    <location>
        <begin position="298"/>
        <end position="317"/>
    </location>
</feature>
<feature type="transmembrane region" description="Helical" evidence="5">
    <location>
        <begin position="105"/>
        <end position="129"/>
    </location>
</feature>
<dbReference type="EMBL" id="AZHD01000011">
    <property type="protein sequence ID" value="OAA59178.1"/>
    <property type="molecule type" value="Genomic_DNA"/>
</dbReference>
<evidence type="ECO:0000256" key="5">
    <source>
        <dbReference type="SAM" id="Phobius"/>
    </source>
</evidence>
<feature type="transmembrane region" description="Helical" evidence="5">
    <location>
        <begin position="406"/>
        <end position="427"/>
    </location>
</feature>
<dbReference type="Proteomes" id="UP000076874">
    <property type="component" value="Unassembled WGS sequence"/>
</dbReference>
<comment type="caution">
    <text evidence="6">The sequence shown here is derived from an EMBL/GenBank/DDBJ whole genome shotgun (WGS) entry which is preliminary data.</text>
</comment>
<dbReference type="InterPro" id="IPR036259">
    <property type="entry name" value="MFS_trans_sf"/>
</dbReference>
<accession>A0A167S2Z6</accession>
<evidence type="ECO:0000313" key="7">
    <source>
        <dbReference type="Proteomes" id="UP000076874"/>
    </source>
</evidence>
<feature type="transmembrane region" description="Helical" evidence="5">
    <location>
        <begin position="376"/>
        <end position="394"/>
    </location>
</feature>
<keyword evidence="7" id="KW-1185">Reference proteome</keyword>
<dbReference type="PANTHER" id="PTHR23294:SF59">
    <property type="entry name" value="UNC93-LIKE PROTEIN C922.05C"/>
    <property type="match status" value="1"/>
</dbReference>
<feature type="transmembrane region" description="Helical" evidence="5">
    <location>
        <begin position="176"/>
        <end position="197"/>
    </location>
</feature>
<feature type="transmembrane region" description="Helical" evidence="5">
    <location>
        <begin position="342"/>
        <end position="364"/>
    </location>
</feature>
<feature type="transmembrane region" description="Helical" evidence="5">
    <location>
        <begin position="265"/>
        <end position="286"/>
    </location>
</feature>
<evidence type="ECO:0000256" key="3">
    <source>
        <dbReference type="ARBA" id="ARBA00022989"/>
    </source>
</evidence>
<keyword evidence="4 5" id="KW-0472">Membrane</keyword>
<protein>
    <submittedName>
        <fullName evidence="6">Major facilitator superfamily domain, general substrate transporter</fullName>
    </submittedName>
</protein>
<keyword evidence="2 5" id="KW-0812">Transmembrane</keyword>
<dbReference type="OrthoDB" id="196103at2759"/>
<dbReference type="GO" id="GO:0016020">
    <property type="term" value="C:membrane"/>
    <property type="evidence" value="ECO:0007669"/>
    <property type="project" value="UniProtKB-SubCell"/>
</dbReference>
<gene>
    <name evidence="6" type="ORF">SPI_06380</name>
</gene>
<dbReference type="AlphaFoldDB" id="A0A167S2Z6"/>
<feature type="transmembrane region" description="Helical" evidence="5">
    <location>
        <begin position="80"/>
        <end position="99"/>
    </location>
</feature>
<dbReference type="InterPro" id="IPR051617">
    <property type="entry name" value="UNC-93-like_regulator"/>
</dbReference>
<name>A0A167S2Z6_9HYPO</name>
<reference evidence="6 7" key="1">
    <citation type="journal article" date="2016" name="Genome Biol. Evol.">
        <title>Divergent and convergent evolution of fungal pathogenicity.</title>
        <authorList>
            <person name="Shang Y."/>
            <person name="Xiao G."/>
            <person name="Zheng P."/>
            <person name="Cen K."/>
            <person name="Zhan S."/>
            <person name="Wang C."/>
        </authorList>
    </citation>
    <scope>NUCLEOTIDE SEQUENCE [LARGE SCALE GENOMIC DNA]</scope>
    <source>
        <strain evidence="6 7">RCEF 264</strain>
    </source>
</reference>
<evidence type="ECO:0000256" key="4">
    <source>
        <dbReference type="ARBA" id="ARBA00023136"/>
    </source>
</evidence>
<feature type="transmembrane region" description="Helical" evidence="5">
    <location>
        <begin position="53"/>
        <end position="73"/>
    </location>
</feature>
<dbReference type="PANTHER" id="PTHR23294">
    <property type="entry name" value="ET TRANSLATION PRODUCT-RELATED"/>
    <property type="match status" value="1"/>
</dbReference>
<feature type="transmembrane region" description="Helical" evidence="5">
    <location>
        <begin position="141"/>
        <end position="164"/>
    </location>
</feature>